<dbReference type="AlphaFoldDB" id="A0A2N5V509"/>
<dbReference type="PANTHER" id="PTHR47936:SF1">
    <property type="entry name" value="PENTATRICOPEPTIDE REPEAT-CONTAINING PROTEIN GUN1, CHLOROPLASTIC"/>
    <property type="match status" value="1"/>
</dbReference>
<comment type="similarity">
    <text evidence="1">Belongs to the CCM1 family.</text>
</comment>
<comment type="caution">
    <text evidence="6">The sequence shown here is derived from an EMBL/GenBank/DDBJ whole genome shotgun (WGS) entry which is preliminary data.</text>
</comment>
<dbReference type="EMBL" id="PGCJ01000131">
    <property type="protein sequence ID" value="PLW45089.1"/>
    <property type="molecule type" value="Genomic_DNA"/>
</dbReference>
<evidence type="ECO:0000313" key="6">
    <source>
        <dbReference type="EMBL" id="PLW45089.1"/>
    </source>
</evidence>
<dbReference type="STRING" id="200324.A0A2N5V509"/>
<protein>
    <submittedName>
        <fullName evidence="6">Uncharacterized protein</fullName>
    </submittedName>
</protein>
<comment type="function">
    <text evidence="3">Regulates mitochondrial small subunit maturation by controlling 15S rRNA 5'-end processing. Localizes to the 5' precursor of the 15S rRNA in a position that is subsequently occupied by mS47 in the mature yeast mtSSU. Uses structure and sequence-specific RNA recognition, binding to a single-stranded region of the precursor and specifically recognizing bases -6 to -1. The exchange of Ccm1 for mS47 is coupled to the irreversible removal of precursor rRNA that is accompanied by conformational changes of the mitoribosomal proteins uS5m and mS26. These conformational changes signal completion of 5'-end rRNA processing through protection of the mature 5'-end of the 15S rRNA and stabilization of mS47. The removal of the 5' precursor together with the dissociation of Ccm1 may be catalyzed by the 5'-3' exoribonuclease Pet127. Involved in the specific removal of group I introns in mitochondrial encoded transcripts.</text>
</comment>
<evidence type="ECO:0000313" key="8">
    <source>
        <dbReference type="Proteomes" id="UP000235392"/>
    </source>
</evidence>
<evidence type="ECO:0000256" key="4">
    <source>
        <dbReference type="ARBA" id="ARBA00044511"/>
    </source>
</evidence>
<dbReference type="PANTHER" id="PTHR47936">
    <property type="entry name" value="PPR_LONG DOMAIN-CONTAINING PROTEIN"/>
    <property type="match status" value="1"/>
</dbReference>
<evidence type="ECO:0000256" key="3">
    <source>
        <dbReference type="ARBA" id="ARBA00044493"/>
    </source>
</evidence>
<evidence type="ECO:0000313" key="7">
    <source>
        <dbReference type="Proteomes" id="UP000235388"/>
    </source>
</evidence>
<keyword evidence="2" id="KW-0677">Repeat</keyword>
<comment type="subunit">
    <text evidence="4">Binds to mitochondrial small subunit 15S rRNA.</text>
</comment>
<dbReference type="GO" id="GO:0031930">
    <property type="term" value="P:mitochondria-nucleus signaling pathway"/>
    <property type="evidence" value="ECO:0007669"/>
    <property type="project" value="TreeGrafter"/>
</dbReference>
<reference evidence="7 8" key="1">
    <citation type="submission" date="2017-11" db="EMBL/GenBank/DDBJ databases">
        <title>De novo assembly and phasing of dikaryotic genomes from two isolates of Puccinia coronata f. sp. avenae, the causal agent of oat crown rust.</title>
        <authorList>
            <person name="Miller M.E."/>
            <person name="Zhang Y."/>
            <person name="Omidvar V."/>
            <person name="Sperschneider J."/>
            <person name="Schwessinger B."/>
            <person name="Raley C."/>
            <person name="Palmer J.M."/>
            <person name="Garnica D."/>
            <person name="Upadhyaya N."/>
            <person name="Rathjen J."/>
            <person name="Taylor J.M."/>
            <person name="Park R.F."/>
            <person name="Dodds P.N."/>
            <person name="Hirsch C.D."/>
            <person name="Kianian S.F."/>
            <person name="Figueroa M."/>
        </authorList>
    </citation>
    <scope>NUCLEOTIDE SEQUENCE [LARGE SCALE GENOMIC DNA]</scope>
    <source>
        <strain evidence="6">12NC29</strain>
        <strain evidence="5">12SD80</strain>
    </source>
</reference>
<dbReference type="InterPro" id="IPR011990">
    <property type="entry name" value="TPR-like_helical_dom_sf"/>
</dbReference>
<dbReference type="Gene3D" id="1.25.40.10">
    <property type="entry name" value="Tetratricopeptide repeat domain"/>
    <property type="match status" value="1"/>
</dbReference>
<accession>A0A2N5V509</accession>
<proteinExistence type="inferred from homology"/>
<dbReference type="EMBL" id="PGCI01000190">
    <property type="protein sequence ID" value="PLW34822.1"/>
    <property type="molecule type" value="Genomic_DNA"/>
</dbReference>
<evidence type="ECO:0000256" key="1">
    <source>
        <dbReference type="ARBA" id="ARBA00006192"/>
    </source>
</evidence>
<sequence length="757" mass="86522">MIHKIVKALLRTTQNHFLHQTTTKAKTIICQLSTTAARKTANALELQQKLPPQEALLDSEQPSLSDHEISAFYKALVSPTEPKTSIETITERTELLLKPKDINDLLQLSNPADLGSHQRKHIIHNLAPILLPKLSTLEQHLQAISINILKKELPWYALLQSAAIDNDLDDLKLILKSLKDYGHDQTLVFGHTLPLIKAIPDPKQAERMRDVLLEAGDQLGLSSSSAYHHVEVHRLLHLTANKPTDAFQTADKYVRRLEKAADPPGPEVYLQLFDFINHASMKRSTSIDLFNRLRLLAHPNPPISIWNALLRALASGASTQPERAMDTFLNLKASGESPTVETYNHLIRSMIRARRAAIGTFDRKTGYEKWYYSALRLLKQMIDDDGLRPNMGTFLVLLEGAKRLGDLERAKWTYGLFLAQLEHERNNPLTNSQEAAWMHVSAATSLFQTYASFSPANKYLLTQQQKKKNNQTQALIQPSLNDPHFFKKIPQTTPEILAETELILAQFINSQFPHQSHIRTRHRADQRQLSMLMSSYLSVYSSHSTIEELCAKYRMYTHPISDFNQGEFGAVRISWTYLILLERCEFLRSAQKAGQVAREIFPEWRANQAALSQFELVQSVDSRLISQIWAAWIRLQAKYGSTEEAMKELERFYKTYPPKFLPKPNQARKGVDLEGQSGALTRAQSRPIASSELTNQILNSPYLAFQHLEILHHKLKLVEDHRSINRLKTIVKKYENARRIAYDLNELERITHMQKGY</sequence>
<evidence type="ECO:0000313" key="5">
    <source>
        <dbReference type="EMBL" id="PLW34822.1"/>
    </source>
</evidence>
<dbReference type="Proteomes" id="UP000235392">
    <property type="component" value="Unassembled WGS sequence"/>
</dbReference>
<keyword evidence="7" id="KW-1185">Reference proteome</keyword>
<gene>
    <name evidence="6" type="ORF">PCANC_09528</name>
    <name evidence="5" type="ORF">PCASD_12637</name>
</gene>
<evidence type="ECO:0000256" key="2">
    <source>
        <dbReference type="ARBA" id="ARBA00022737"/>
    </source>
</evidence>
<name>A0A2N5V509_9BASI</name>
<dbReference type="Proteomes" id="UP000235388">
    <property type="component" value="Unassembled WGS sequence"/>
</dbReference>
<dbReference type="OrthoDB" id="5588846at2759"/>
<organism evidence="6 7">
    <name type="scientific">Puccinia coronata f. sp. avenae</name>
    <dbReference type="NCBI Taxonomy" id="200324"/>
    <lineage>
        <taxon>Eukaryota</taxon>
        <taxon>Fungi</taxon>
        <taxon>Dikarya</taxon>
        <taxon>Basidiomycota</taxon>
        <taxon>Pucciniomycotina</taxon>
        <taxon>Pucciniomycetes</taxon>
        <taxon>Pucciniales</taxon>
        <taxon>Pucciniaceae</taxon>
        <taxon>Puccinia</taxon>
    </lineage>
</organism>